<evidence type="ECO:0000313" key="2">
    <source>
        <dbReference type="EnsemblPlants" id="MELO3C027829.2.1"/>
    </source>
</evidence>
<sequence length="104" mass="10248">GLGGLVKQGARLGLKAFGSARLGSTSARFGLASARLGLWLGSTRLGLEAGFGSGQLGTGSGFCSANRAITNGGSPASDDRGERQLGGVTGDGDGEEERYGGGDE</sequence>
<organism evidence="2">
    <name type="scientific">Cucumis melo</name>
    <name type="common">Muskmelon</name>
    <dbReference type="NCBI Taxonomy" id="3656"/>
    <lineage>
        <taxon>Eukaryota</taxon>
        <taxon>Viridiplantae</taxon>
        <taxon>Streptophyta</taxon>
        <taxon>Embryophyta</taxon>
        <taxon>Tracheophyta</taxon>
        <taxon>Spermatophyta</taxon>
        <taxon>Magnoliopsida</taxon>
        <taxon>eudicotyledons</taxon>
        <taxon>Gunneridae</taxon>
        <taxon>Pentapetalae</taxon>
        <taxon>rosids</taxon>
        <taxon>fabids</taxon>
        <taxon>Cucurbitales</taxon>
        <taxon>Cucurbitaceae</taxon>
        <taxon>Benincaseae</taxon>
        <taxon>Cucumis</taxon>
    </lineage>
</organism>
<proteinExistence type="predicted"/>
<dbReference type="AlphaFoldDB" id="A0A9I9E2T5"/>
<accession>A0A9I9E2T5</accession>
<dbReference type="EnsemblPlants" id="MELO3C027829.2.1">
    <property type="protein sequence ID" value="MELO3C027829.2.1"/>
    <property type="gene ID" value="MELO3C027829.2"/>
</dbReference>
<feature type="region of interest" description="Disordered" evidence="1">
    <location>
        <begin position="67"/>
        <end position="104"/>
    </location>
</feature>
<protein>
    <submittedName>
        <fullName evidence="2">Uncharacterized protein</fullName>
    </submittedName>
</protein>
<evidence type="ECO:0000256" key="1">
    <source>
        <dbReference type="SAM" id="MobiDB-lite"/>
    </source>
</evidence>
<name>A0A9I9E2T5_CUCME</name>
<reference evidence="2" key="1">
    <citation type="submission" date="2023-03" db="UniProtKB">
        <authorList>
            <consortium name="EnsemblPlants"/>
        </authorList>
    </citation>
    <scope>IDENTIFICATION</scope>
</reference>
<dbReference type="Gramene" id="MELO3C027829.2.1">
    <property type="protein sequence ID" value="MELO3C027829.2.1"/>
    <property type="gene ID" value="MELO3C027829.2"/>
</dbReference>